<feature type="transmembrane region" description="Helical" evidence="1">
    <location>
        <begin position="15"/>
        <end position="36"/>
    </location>
</feature>
<sequence>MGRHRAELLKTRRGVALWPIVAVAVVAVLGLGWFTWDYVSGIVDERAASSSEGCPEGEATLRVAVAPSIAEPVQQAATAWAAQRPVIRNHCVLVEVQAMDSAMTLQNLSQGWDQAKVGPPPSAWLPESTLWVNQLKAANAALLGSTPTSVATSPVLLAVPEQAGAAMLSGSSFRWSDLPDLAAAGDGWSRFQKPEWGALTLTIPDPARNPASALAIQSALAGSSPRGRGPVTTEMLSDDRIKDVMNRLATANIAKPASTTLEALVELGKVEDLAKAPFEAVPVVEADLYRRNVGKDGAASPVRVLSGVQVGGPTPTADYPFVALAGELTDDVQVRAAQRFSDFLKEPDQQRLLAQQSGVRVGSTQERPNPAPGIRWAATPEALEPADADSTQQISAAWASSGAGAQAVTVLVDVSRSMTQDGGDGQTRMSWLKKALRGQVERSVGGLFGLWEFSRSLDGTKPYKQLTPTKPVSQQRTALVDAINGLKPTSATQTYTSVLAVYRSAMENYEQGRTNRIVVVTDGSNDGGISLQQLQTELGKLRNDDKPLPISFIAFGSDVDRAPLNQIARAHGGTVSVAANGRALDPALSQLLAGNR</sequence>
<proteinExistence type="predicted"/>
<dbReference type="InterPro" id="IPR036465">
    <property type="entry name" value="vWFA_dom_sf"/>
</dbReference>
<dbReference type="SUPFAM" id="SSF53300">
    <property type="entry name" value="vWA-like"/>
    <property type="match status" value="1"/>
</dbReference>
<comment type="caution">
    <text evidence="3">The sequence shown here is derived from an EMBL/GenBank/DDBJ whole genome shotgun (WGS) entry which is preliminary data.</text>
</comment>
<dbReference type="InterPro" id="IPR002035">
    <property type="entry name" value="VWF_A"/>
</dbReference>
<feature type="domain" description="VWFA" evidence="2">
    <location>
        <begin position="407"/>
        <end position="591"/>
    </location>
</feature>
<dbReference type="PROSITE" id="PS50234">
    <property type="entry name" value="VWFA"/>
    <property type="match status" value="1"/>
</dbReference>
<keyword evidence="4" id="KW-1185">Reference proteome</keyword>
<evidence type="ECO:0000313" key="3">
    <source>
        <dbReference type="EMBL" id="GAA4036746.1"/>
    </source>
</evidence>
<dbReference type="RefSeq" id="WP_344885960.1">
    <property type="nucleotide sequence ID" value="NZ_BAABAL010000027.1"/>
</dbReference>
<dbReference type="SMART" id="SM00327">
    <property type="entry name" value="VWA"/>
    <property type="match status" value="1"/>
</dbReference>
<dbReference type="EMBL" id="BAABAL010000027">
    <property type="protein sequence ID" value="GAA4036746.1"/>
    <property type="molecule type" value="Genomic_DNA"/>
</dbReference>
<dbReference type="Pfam" id="PF13519">
    <property type="entry name" value="VWA_2"/>
    <property type="match status" value="1"/>
</dbReference>
<organism evidence="3 4">
    <name type="scientific">Allokutzneria multivorans</name>
    <dbReference type="NCBI Taxonomy" id="1142134"/>
    <lineage>
        <taxon>Bacteria</taxon>
        <taxon>Bacillati</taxon>
        <taxon>Actinomycetota</taxon>
        <taxon>Actinomycetes</taxon>
        <taxon>Pseudonocardiales</taxon>
        <taxon>Pseudonocardiaceae</taxon>
        <taxon>Allokutzneria</taxon>
    </lineage>
</organism>
<evidence type="ECO:0000313" key="4">
    <source>
        <dbReference type="Proteomes" id="UP001501747"/>
    </source>
</evidence>
<keyword evidence="1" id="KW-1133">Transmembrane helix</keyword>
<dbReference type="Gene3D" id="3.40.50.410">
    <property type="entry name" value="von Willebrand factor, type A domain"/>
    <property type="match status" value="1"/>
</dbReference>
<gene>
    <name evidence="3" type="ORF">GCM10022247_73220</name>
</gene>
<dbReference type="Pfam" id="PF13531">
    <property type="entry name" value="SBP_bac_11"/>
    <property type="match status" value="1"/>
</dbReference>
<dbReference type="SUPFAM" id="SSF53850">
    <property type="entry name" value="Periplasmic binding protein-like II"/>
    <property type="match status" value="1"/>
</dbReference>
<evidence type="ECO:0000256" key="1">
    <source>
        <dbReference type="SAM" id="Phobius"/>
    </source>
</evidence>
<reference evidence="4" key="1">
    <citation type="journal article" date="2019" name="Int. J. Syst. Evol. Microbiol.">
        <title>The Global Catalogue of Microorganisms (GCM) 10K type strain sequencing project: providing services to taxonomists for standard genome sequencing and annotation.</title>
        <authorList>
            <consortium name="The Broad Institute Genomics Platform"/>
            <consortium name="The Broad Institute Genome Sequencing Center for Infectious Disease"/>
            <person name="Wu L."/>
            <person name="Ma J."/>
        </authorList>
    </citation>
    <scope>NUCLEOTIDE SEQUENCE [LARGE SCALE GENOMIC DNA]</scope>
    <source>
        <strain evidence="4">JCM 17342</strain>
    </source>
</reference>
<keyword evidence="1" id="KW-0812">Transmembrane</keyword>
<protein>
    <submittedName>
        <fullName evidence="3">Substrate-binding domain-containing protein</fullName>
    </submittedName>
</protein>
<name>A0ABP7U685_9PSEU</name>
<evidence type="ECO:0000259" key="2">
    <source>
        <dbReference type="PROSITE" id="PS50234"/>
    </source>
</evidence>
<accession>A0ABP7U685</accession>
<dbReference type="Proteomes" id="UP001501747">
    <property type="component" value="Unassembled WGS sequence"/>
</dbReference>
<keyword evidence="1" id="KW-0472">Membrane</keyword>